<name>A0A3D9L8Y9_9MICC</name>
<accession>A0A3D9L8Y9</accession>
<dbReference type="EMBL" id="QREH01000001">
    <property type="protein sequence ID" value="REE02829.1"/>
    <property type="molecule type" value="Genomic_DNA"/>
</dbReference>
<keyword evidence="2" id="KW-0472">Membrane</keyword>
<organism evidence="3 4">
    <name type="scientific">Citricoccus muralis</name>
    <dbReference type="NCBI Taxonomy" id="169134"/>
    <lineage>
        <taxon>Bacteria</taxon>
        <taxon>Bacillati</taxon>
        <taxon>Actinomycetota</taxon>
        <taxon>Actinomycetes</taxon>
        <taxon>Micrococcales</taxon>
        <taxon>Micrococcaceae</taxon>
        <taxon>Citricoccus</taxon>
    </lineage>
</organism>
<feature type="transmembrane region" description="Helical" evidence="2">
    <location>
        <begin position="417"/>
        <end position="438"/>
    </location>
</feature>
<feature type="transmembrane region" description="Helical" evidence="2">
    <location>
        <begin position="357"/>
        <end position="375"/>
    </location>
</feature>
<feature type="region of interest" description="Disordered" evidence="1">
    <location>
        <begin position="384"/>
        <end position="407"/>
    </location>
</feature>
<proteinExistence type="predicted"/>
<dbReference type="InterPro" id="IPR018650">
    <property type="entry name" value="STSV1_Orf64"/>
</dbReference>
<feature type="transmembrane region" description="Helical" evidence="2">
    <location>
        <begin position="162"/>
        <end position="181"/>
    </location>
</feature>
<comment type="caution">
    <text evidence="3">The sequence shown here is derived from an EMBL/GenBank/DDBJ whole genome shotgun (WGS) entry which is preliminary data.</text>
</comment>
<evidence type="ECO:0000313" key="3">
    <source>
        <dbReference type="EMBL" id="REE02829.1"/>
    </source>
</evidence>
<sequence>MQQNPAVDDSGSEAGTATPGLPVRTPRWVIGRQPDRRDGALTVGPRTTGRQWWQLGAVMAAAAVLYLVHSFLRFRNFEAKGYDLGIFDQAVRQYALFREPIVPIKGVDFNILGDHFHPIIALAAPLYWVWDDPRMLGIAMTALLVSTAIPVYLFARRRFRHSAALIAAAALLLWWPFQAMVNWDFHEVSFGVPIAAWVIWAIDGRRYWLATILAVSLLTVREDMGITLLAIAMVLAIKRAWLPAVVTAVLGVAGYVFATSVVIPHFSPEGEFGYWQFTALGPDMGSSIAFILSQPLDAVAVLFDHPLKIGLWLLHFVALWLLPFLSPYTLIGAPILLSRLFNDRLNVWSPVYQYDAILAPIFLLAALEALARIGVWREARRQSRAQSPDPARRRRTGSAATTGLPAPGVSRQGRLPLVFVSVLLGCGVLGTAVFPQVFPFHRTATGENWQMTEWAHALNRAVDTIPDDVCVEAADNAVPHLVDRTYVGLHGDMGDELATWMIIDTTVEELGGWDPLTPDEALQRAERLGYEAVTEDDHGIWVLHRDQPVDPVCADYVP</sequence>
<dbReference type="Proteomes" id="UP000256727">
    <property type="component" value="Unassembled WGS sequence"/>
</dbReference>
<dbReference type="AlphaFoldDB" id="A0A3D9L8Y9"/>
<gene>
    <name evidence="3" type="ORF">C8E99_0615</name>
</gene>
<dbReference type="Pfam" id="PF09852">
    <property type="entry name" value="DUF2079"/>
    <property type="match status" value="1"/>
</dbReference>
<keyword evidence="2" id="KW-0812">Transmembrane</keyword>
<evidence type="ECO:0000313" key="4">
    <source>
        <dbReference type="Proteomes" id="UP000256727"/>
    </source>
</evidence>
<keyword evidence="2" id="KW-1133">Transmembrane helix</keyword>
<feature type="transmembrane region" description="Helical" evidence="2">
    <location>
        <begin position="244"/>
        <end position="264"/>
    </location>
</feature>
<evidence type="ECO:0000256" key="1">
    <source>
        <dbReference type="SAM" id="MobiDB-lite"/>
    </source>
</evidence>
<feature type="transmembrane region" description="Helical" evidence="2">
    <location>
        <begin position="136"/>
        <end position="155"/>
    </location>
</feature>
<feature type="transmembrane region" description="Helical" evidence="2">
    <location>
        <begin position="52"/>
        <end position="72"/>
    </location>
</feature>
<keyword evidence="4" id="KW-1185">Reference proteome</keyword>
<protein>
    <submittedName>
        <fullName evidence="3">Putative membrane protein DUF2079</fullName>
    </submittedName>
</protein>
<reference evidence="3 4" key="1">
    <citation type="submission" date="2018-07" db="EMBL/GenBank/DDBJ databases">
        <title>Sequencing the genomes of 1000 actinobacteria strains.</title>
        <authorList>
            <person name="Klenk H.-P."/>
        </authorList>
    </citation>
    <scope>NUCLEOTIDE SEQUENCE [LARGE SCALE GENOMIC DNA]</scope>
    <source>
        <strain evidence="3 4">DSM 14442</strain>
    </source>
</reference>
<feature type="region of interest" description="Disordered" evidence="1">
    <location>
        <begin position="1"/>
        <end position="25"/>
    </location>
</feature>
<evidence type="ECO:0000256" key="2">
    <source>
        <dbReference type="SAM" id="Phobius"/>
    </source>
</evidence>
<feature type="transmembrane region" description="Helical" evidence="2">
    <location>
        <begin position="284"/>
        <end position="303"/>
    </location>
</feature>
<feature type="transmembrane region" description="Helical" evidence="2">
    <location>
        <begin position="310"/>
        <end position="337"/>
    </location>
</feature>
<feature type="transmembrane region" description="Helical" evidence="2">
    <location>
        <begin position="207"/>
        <end position="237"/>
    </location>
</feature>